<accession>A0ABS5C9W9</accession>
<dbReference type="RefSeq" id="WP_210655613.1">
    <property type="nucleotide sequence ID" value="NZ_JAGKSP010000001.1"/>
</dbReference>
<proteinExistence type="predicted"/>
<organism evidence="2 3">
    <name type="scientific">Paenibacillus lignilyticus</name>
    <dbReference type="NCBI Taxonomy" id="1172615"/>
    <lineage>
        <taxon>Bacteria</taxon>
        <taxon>Bacillati</taxon>
        <taxon>Bacillota</taxon>
        <taxon>Bacilli</taxon>
        <taxon>Bacillales</taxon>
        <taxon>Paenibacillaceae</taxon>
        <taxon>Paenibacillus</taxon>
    </lineage>
</organism>
<protein>
    <submittedName>
        <fullName evidence="2">DUF4037 domain-containing protein</fullName>
    </submittedName>
</protein>
<keyword evidence="3" id="KW-1185">Reference proteome</keyword>
<dbReference type="InterPro" id="IPR025117">
    <property type="entry name" value="DUF4037"/>
</dbReference>
<sequence length="357" mass="41215">MQGIELCRRFYHEIVQPQLAAFTSIAYSAALIGPGSEVLGFDTEMSQDHDWGPRTIIFLHDSDEALAERLRVYRSDKLPETFYGYPVEAEKTVITTLEQYTWHCLAHDFSKPLDSIDWLTFSSQTLLEWTKGEVFHDDHGRLAELREQLQFYPDEVWYYLLASIWQRIGQEEHLMLRAGYAGDELGSAVIATRLIRDVMNLCFLMERQYAPYPKWFGTAFGKLRCAEQLTQLLWKVQTATVWKEREQGLNSIYKHLAHMHNGLCITEPVSDEVTSFFTRPFLVMNGGDIGGLLGERIQDEKLQWLIRNRLIGSLDLITDNTDFRMLNAWKDGAGNSARSILKQLYRFGETNKEEPGV</sequence>
<dbReference type="Proteomes" id="UP000673394">
    <property type="component" value="Unassembled WGS sequence"/>
</dbReference>
<gene>
    <name evidence="2" type="ORF">I8J30_04135</name>
</gene>
<reference evidence="2 3" key="1">
    <citation type="submission" date="2021-04" db="EMBL/GenBank/DDBJ databases">
        <title>Paenibacillus sp. DLE-14 whole genome sequence.</title>
        <authorList>
            <person name="Ham Y.J."/>
        </authorList>
    </citation>
    <scope>NUCLEOTIDE SEQUENCE [LARGE SCALE GENOMIC DNA]</scope>
    <source>
        <strain evidence="2 3">DLE-14</strain>
    </source>
</reference>
<dbReference type="Pfam" id="PF13228">
    <property type="entry name" value="DUF4037"/>
    <property type="match status" value="1"/>
</dbReference>
<evidence type="ECO:0000313" key="3">
    <source>
        <dbReference type="Proteomes" id="UP000673394"/>
    </source>
</evidence>
<evidence type="ECO:0000259" key="1">
    <source>
        <dbReference type="Pfam" id="PF13228"/>
    </source>
</evidence>
<name>A0ABS5C9W9_9BACL</name>
<dbReference type="EMBL" id="JAGKSP010000001">
    <property type="protein sequence ID" value="MBP3961888.1"/>
    <property type="molecule type" value="Genomic_DNA"/>
</dbReference>
<evidence type="ECO:0000313" key="2">
    <source>
        <dbReference type="EMBL" id="MBP3961888.1"/>
    </source>
</evidence>
<feature type="domain" description="DUF4037" evidence="1">
    <location>
        <begin position="118"/>
        <end position="216"/>
    </location>
</feature>
<comment type="caution">
    <text evidence="2">The sequence shown here is derived from an EMBL/GenBank/DDBJ whole genome shotgun (WGS) entry which is preliminary data.</text>
</comment>